<name>H1FU19_SULGG</name>
<organism evidence="1 2">
    <name type="scientific">Sulfurimonas gotlandica (strain DSM 19862 / JCM 16533 / GD1)</name>
    <dbReference type="NCBI Taxonomy" id="929558"/>
    <lineage>
        <taxon>Bacteria</taxon>
        <taxon>Pseudomonadati</taxon>
        <taxon>Campylobacterota</taxon>
        <taxon>Epsilonproteobacteria</taxon>
        <taxon>Campylobacterales</taxon>
        <taxon>Sulfurimonadaceae</taxon>
        <taxon>Sulfurimonas</taxon>
    </lineage>
</organism>
<comment type="caution">
    <text evidence="1">The sequence shown here is derived from an EMBL/GenBank/DDBJ whole genome shotgun (WGS) entry which is preliminary data.</text>
</comment>
<dbReference type="AlphaFoldDB" id="H1FU19"/>
<proteinExistence type="predicted"/>
<dbReference type="PATRIC" id="fig|929558.5.peg.2793"/>
<reference evidence="1 2" key="1">
    <citation type="journal article" date="2012" name="Proc. Natl. Acad. Sci. U.S.A.">
        <title>Genome and physiology of a model Epsilonproteobacterium responsible for sulfide detoxification in marine oxygen depletion zones.</title>
        <authorList>
            <person name="Grote J."/>
            <person name="Schott T."/>
            <person name="Bruckner C.G."/>
            <person name="Glockner F.O."/>
            <person name="Jost G."/>
            <person name="Teeling H."/>
            <person name="Labrenz M."/>
            <person name="Jurgens K."/>
        </authorList>
    </citation>
    <scope>NUCLEOTIDE SEQUENCE [LARGE SCALE GENOMIC DNA]</scope>
    <source>
        <strain evidence="1 2">GD1</strain>
    </source>
</reference>
<dbReference type="Proteomes" id="UP000006431">
    <property type="component" value="Unassembled WGS sequence"/>
</dbReference>
<evidence type="ECO:0000313" key="2">
    <source>
        <dbReference type="Proteomes" id="UP000006431"/>
    </source>
</evidence>
<protein>
    <submittedName>
        <fullName evidence="1">Uncharacterized protein</fullName>
    </submittedName>
</protein>
<dbReference type="EMBL" id="AFRZ01000001">
    <property type="protein sequence ID" value="EHP31325.1"/>
    <property type="molecule type" value="Genomic_DNA"/>
</dbReference>
<keyword evidence="2" id="KW-1185">Reference proteome</keyword>
<accession>H1FU19</accession>
<sequence>MFINIVTSAFLVITVFTACSVTSPQAKKVICTKDNINECKQEDKLYSVQNSPELIRYINKPNQEVQLAAVSKDAKLIRFIQKPNKEVQITALKQDPSVIEFIKNPSKEALRY</sequence>
<gene>
    <name evidence="1" type="ORF">SMGD1_2803</name>
</gene>
<evidence type="ECO:0000313" key="1">
    <source>
        <dbReference type="EMBL" id="EHP31325.1"/>
    </source>
</evidence>
<dbReference type="HOGENOM" id="CLU_2144577_0_0_7"/>
<dbReference type="STRING" id="929558.SMGD1_2803"/>